<keyword evidence="6 8" id="KW-1133">Transmembrane helix</keyword>
<keyword evidence="3" id="KW-1003">Cell membrane</keyword>
<dbReference type="Pfam" id="PF00375">
    <property type="entry name" value="SDF"/>
    <property type="match status" value="1"/>
</dbReference>
<proteinExistence type="predicted"/>
<feature type="transmembrane region" description="Helical" evidence="8">
    <location>
        <begin position="177"/>
        <end position="199"/>
    </location>
</feature>
<dbReference type="InterPro" id="IPR018107">
    <property type="entry name" value="Na-dicarboxylate_symporter_CS"/>
</dbReference>
<evidence type="ECO:0000256" key="8">
    <source>
        <dbReference type="SAM" id="Phobius"/>
    </source>
</evidence>
<sequence>MQMWLKILLSVFLGAIAGYLIGPPIDVIQPVGDIFLNLIRMLVIPLVFSCIITAITANKDLSNLTHLGLRSVSLYILTTLMAALVGLTFALVFHVGDLGNSLPLISFTNSDTIAPPSIINMLVDIFPTNPIASMAEGNMIQTIVFAIFIGVAINLSGEKGNAFKNAIDSMGDVMLTLMQLVIKIAPVGIFAIIAVIAGTQGINVLTPLIKLLVLVYVACLTQIYGVYALLLTLIAKVSPLPFFKKVISAQLMAFSSSSSVATLPITLDVAKKRLGVSKETAHFVLPLGMTINMDGSSLNYVLSSIFIANIAGIDLSTPQYVLIIFVSIITSIGAAGVPAVAMSGLFVVVATCGLPIEGIAIVLAIDRLMDMIRTATSVTGDLAVTTTVDSLNNTLDKKHYKSKGL</sequence>
<keyword evidence="5" id="KW-0769">Symport</keyword>
<feature type="transmembrane region" description="Helical" evidence="8">
    <location>
        <begin position="211"/>
        <end position="234"/>
    </location>
</feature>
<name>A0ABT0LE06_9GAMM</name>
<feature type="transmembrane region" description="Helical" evidence="8">
    <location>
        <begin position="320"/>
        <end position="339"/>
    </location>
</feature>
<dbReference type="PROSITE" id="PS00713">
    <property type="entry name" value="NA_DICARBOXYL_SYMP_1"/>
    <property type="match status" value="1"/>
</dbReference>
<evidence type="ECO:0000256" key="6">
    <source>
        <dbReference type="ARBA" id="ARBA00022989"/>
    </source>
</evidence>
<evidence type="ECO:0000313" key="9">
    <source>
        <dbReference type="EMBL" id="MCL1125933.1"/>
    </source>
</evidence>
<dbReference type="Gene3D" id="1.10.3860.10">
    <property type="entry name" value="Sodium:dicarboxylate symporter"/>
    <property type="match status" value="1"/>
</dbReference>
<feature type="transmembrane region" description="Helical" evidence="8">
    <location>
        <begin position="67"/>
        <end position="93"/>
    </location>
</feature>
<feature type="transmembrane region" description="Helical" evidence="8">
    <location>
        <begin position="34"/>
        <end position="55"/>
    </location>
</feature>
<protein>
    <submittedName>
        <fullName evidence="9">Dicarboxylate/amino acid:cation symporter</fullName>
    </submittedName>
</protein>
<evidence type="ECO:0000256" key="1">
    <source>
        <dbReference type="ARBA" id="ARBA00004651"/>
    </source>
</evidence>
<dbReference type="Proteomes" id="UP001203423">
    <property type="component" value="Unassembled WGS sequence"/>
</dbReference>
<dbReference type="RefSeq" id="WP_248941267.1">
    <property type="nucleotide sequence ID" value="NZ_JAKIKS010000067.1"/>
</dbReference>
<keyword evidence="4 8" id="KW-0812">Transmembrane</keyword>
<dbReference type="InterPro" id="IPR001991">
    <property type="entry name" value="Na-dicarboxylate_symporter"/>
</dbReference>
<dbReference type="SUPFAM" id="SSF118215">
    <property type="entry name" value="Proton glutamate symport protein"/>
    <property type="match status" value="1"/>
</dbReference>
<evidence type="ECO:0000256" key="5">
    <source>
        <dbReference type="ARBA" id="ARBA00022847"/>
    </source>
</evidence>
<accession>A0ABT0LE06</accession>
<keyword evidence="10" id="KW-1185">Reference proteome</keyword>
<keyword evidence="7 8" id="KW-0472">Membrane</keyword>
<dbReference type="EMBL" id="JAKIKS010000067">
    <property type="protein sequence ID" value="MCL1125933.1"/>
    <property type="molecule type" value="Genomic_DNA"/>
</dbReference>
<dbReference type="PANTHER" id="PTHR42865:SF7">
    <property type="entry name" value="PROTON_GLUTAMATE-ASPARTATE SYMPORTER"/>
    <property type="match status" value="1"/>
</dbReference>
<feature type="transmembrane region" description="Helical" evidence="8">
    <location>
        <begin position="7"/>
        <end position="28"/>
    </location>
</feature>
<dbReference type="InterPro" id="IPR036458">
    <property type="entry name" value="Na:dicarbo_symporter_sf"/>
</dbReference>
<feature type="transmembrane region" description="Helical" evidence="8">
    <location>
        <begin position="345"/>
        <end position="365"/>
    </location>
</feature>
<comment type="subcellular location">
    <subcellularLocation>
        <location evidence="1">Cell membrane</location>
        <topology evidence="1">Multi-pass membrane protein</topology>
    </subcellularLocation>
</comment>
<evidence type="ECO:0000313" key="10">
    <source>
        <dbReference type="Proteomes" id="UP001203423"/>
    </source>
</evidence>
<evidence type="ECO:0000256" key="2">
    <source>
        <dbReference type="ARBA" id="ARBA00022448"/>
    </source>
</evidence>
<comment type="caution">
    <text evidence="9">The sequence shown here is derived from an EMBL/GenBank/DDBJ whole genome shotgun (WGS) entry which is preliminary data.</text>
</comment>
<keyword evidence="2" id="KW-0813">Transport</keyword>
<organism evidence="9 10">
    <name type="scientific">Shewanella surugensis</name>
    <dbReference type="NCBI Taxonomy" id="212020"/>
    <lineage>
        <taxon>Bacteria</taxon>
        <taxon>Pseudomonadati</taxon>
        <taxon>Pseudomonadota</taxon>
        <taxon>Gammaproteobacteria</taxon>
        <taxon>Alteromonadales</taxon>
        <taxon>Shewanellaceae</taxon>
        <taxon>Shewanella</taxon>
    </lineage>
</organism>
<evidence type="ECO:0000256" key="3">
    <source>
        <dbReference type="ARBA" id="ARBA00022475"/>
    </source>
</evidence>
<feature type="transmembrane region" description="Helical" evidence="8">
    <location>
        <begin position="139"/>
        <end position="156"/>
    </location>
</feature>
<gene>
    <name evidence="9" type="ORF">L2764_16010</name>
</gene>
<dbReference type="PANTHER" id="PTHR42865">
    <property type="entry name" value="PROTON/GLUTAMATE-ASPARTATE SYMPORTER"/>
    <property type="match status" value="1"/>
</dbReference>
<evidence type="ECO:0000256" key="7">
    <source>
        <dbReference type="ARBA" id="ARBA00023136"/>
    </source>
</evidence>
<evidence type="ECO:0000256" key="4">
    <source>
        <dbReference type="ARBA" id="ARBA00022692"/>
    </source>
</evidence>
<reference evidence="9 10" key="1">
    <citation type="submission" date="2022-01" db="EMBL/GenBank/DDBJ databases">
        <title>Whole genome-based taxonomy of the Shewanellaceae.</title>
        <authorList>
            <person name="Martin-Rodriguez A.J."/>
        </authorList>
    </citation>
    <scope>NUCLEOTIDE SEQUENCE [LARGE SCALE GENOMIC DNA]</scope>
    <source>
        <strain evidence="9 10">DSM 17177</strain>
    </source>
</reference>
<dbReference type="PRINTS" id="PR00173">
    <property type="entry name" value="EDTRNSPORT"/>
</dbReference>